<dbReference type="AlphaFoldDB" id="A0A6A7AM98"/>
<name>A0A6A7AM98_9PLEO</name>
<evidence type="ECO:0000313" key="2">
    <source>
        <dbReference type="Proteomes" id="UP000799424"/>
    </source>
</evidence>
<protein>
    <submittedName>
        <fullName evidence="1">Uncharacterized protein</fullName>
    </submittedName>
</protein>
<sequence>MPLLFPDGELLGHLLQLCRNHLFDNRQRLNFNGKNIEYVPNDIIDDVETLHNISNIVDSEETIHANPWQKTRSECAQAIFHNGKKLFATTIRARTNPPVELVLNMMVDHRITDAHLPLPTGVEPVSPEIARELKYDFRPVQLELSAPIFVYGTLEQYAPSVSNIPFVSAHQTARQTNETVFDVMIHSSHVSGDLIAAITH</sequence>
<reference evidence="1" key="1">
    <citation type="journal article" date="2020" name="Stud. Mycol.">
        <title>101 Dothideomycetes genomes: a test case for predicting lifestyles and emergence of pathogens.</title>
        <authorList>
            <person name="Haridas S."/>
            <person name="Albert R."/>
            <person name="Binder M."/>
            <person name="Bloem J."/>
            <person name="Labutti K."/>
            <person name="Salamov A."/>
            <person name="Andreopoulos B."/>
            <person name="Baker S."/>
            <person name="Barry K."/>
            <person name="Bills G."/>
            <person name="Bluhm B."/>
            <person name="Cannon C."/>
            <person name="Castanera R."/>
            <person name="Culley D."/>
            <person name="Daum C."/>
            <person name="Ezra D."/>
            <person name="Gonzalez J."/>
            <person name="Henrissat B."/>
            <person name="Kuo A."/>
            <person name="Liang C."/>
            <person name="Lipzen A."/>
            <person name="Lutzoni F."/>
            <person name="Magnuson J."/>
            <person name="Mondo S."/>
            <person name="Nolan M."/>
            <person name="Ohm R."/>
            <person name="Pangilinan J."/>
            <person name="Park H.-J."/>
            <person name="Ramirez L."/>
            <person name="Alfaro M."/>
            <person name="Sun H."/>
            <person name="Tritt A."/>
            <person name="Yoshinaga Y."/>
            <person name="Zwiers L.-H."/>
            <person name="Turgeon B."/>
            <person name="Goodwin S."/>
            <person name="Spatafora J."/>
            <person name="Crous P."/>
            <person name="Grigoriev I."/>
        </authorList>
    </citation>
    <scope>NUCLEOTIDE SEQUENCE</scope>
    <source>
        <strain evidence="1">CBS 113818</strain>
    </source>
</reference>
<gene>
    <name evidence="1" type="ORF">CC86DRAFT_400261</name>
</gene>
<organism evidence="1 2">
    <name type="scientific">Ophiobolus disseminans</name>
    <dbReference type="NCBI Taxonomy" id="1469910"/>
    <lineage>
        <taxon>Eukaryota</taxon>
        <taxon>Fungi</taxon>
        <taxon>Dikarya</taxon>
        <taxon>Ascomycota</taxon>
        <taxon>Pezizomycotina</taxon>
        <taxon>Dothideomycetes</taxon>
        <taxon>Pleosporomycetidae</taxon>
        <taxon>Pleosporales</taxon>
        <taxon>Pleosporineae</taxon>
        <taxon>Phaeosphaeriaceae</taxon>
        <taxon>Ophiobolus</taxon>
    </lineage>
</organism>
<keyword evidence="2" id="KW-1185">Reference proteome</keyword>
<proteinExistence type="predicted"/>
<dbReference type="EMBL" id="MU006216">
    <property type="protein sequence ID" value="KAF2833645.1"/>
    <property type="molecule type" value="Genomic_DNA"/>
</dbReference>
<evidence type="ECO:0000313" key="1">
    <source>
        <dbReference type="EMBL" id="KAF2833645.1"/>
    </source>
</evidence>
<accession>A0A6A7AM98</accession>
<dbReference type="Proteomes" id="UP000799424">
    <property type="component" value="Unassembled WGS sequence"/>
</dbReference>